<evidence type="ECO:0000313" key="2">
    <source>
        <dbReference type="Proteomes" id="UP000694400"/>
    </source>
</evidence>
<evidence type="ECO:0000313" key="1">
    <source>
        <dbReference type="Ensembl" id="ENSAPLP00020001019.1"/>
    </source>
</evidence>
<dbReference type="SUPFAM" id="SSF54928">
    <property type="entry name" value="RNA-binding domain, RBD"/>
    <property type="match status" value="1"/>
</dbReference>
<accession>A0A8B9QPK3</accession>
<sequence length="108" mass="11992">MREFCPKTSRVRLSLPSCDRNPGLCLCRSRKIQIRNIPPHLQWEVLDGLLAQYGTVENVEQGKMPPHGPHLPESPSAMPQLSLCWKSPSLSAEPSRVQCGCPSGLCWA</sequence>
<reference evidence="1" key="1">
    <citation type="submission" date="2019-08" db="EMBL/GenBank/DDBJ databases">
        <title>Three high-quality genomes provides insights into domestication of ducks.</title>
        <authorList>
            <person name="Hou Z.C."/>
            <person name="Zhu F."/>
            <person name="Yin Z.T."/>
            <person name="Zhang F."/>
        </authorList>
    </citation>
    <scope>NUCLEOTIDE SEQUENCE [LARGE SCALE GENOMIC DNA]</scope>
</reference>
<protein>
    <submittedName>
        <fullName evidence="1">Uncharacterized protein</fullName>
    </submittedName>
</protein>
<dbReference type="AlphaFoldDB" id="A0A8B9QPK3"/>
<name>A0A8B9QPK3_ANAPL</name>
<organism evidence="1 2">
    <name type="scientific">Anas platyrhynchos</name>
    <name type="common">Mallard</name>
    <name type="synonym">Anas boschas</name>
    <dbReference type="NCBI Taxonomy" id="8839"/>
    <lineage>
        <taxon>Eukaryota</taxon>
        <taxon>Metazoa</taxon>
        <taxon>Chordata</taxon>
        <taxon>Craniata</taxon>
        <taxon>Vertebrata</taxon>
        <taxon>Euteleostomi</taxon>
        <taxon>Archelosauria</taxon>
        <taxon>Archosauria</taxon>
        <taxon>Dinosauria</taxon>
        <taxon>Saurischia</taxon>
        <taxon>Theropoda</taxon>
        <taxon>Coelurosauria</taxon>
        <taxon>Aves</taxon>
        <taxon>Neognathae</taxon>
        <taxon>Galloanserae</taxon>
        <taxon>Anseriformes</taxon>
        <taxon>Anatidae</taxon>
        <taxon>Anatinae</taxon>
        <taxon>Anas</taxon>
    </lineage>
</organism>
<reference evidence="1" key="2">
    <citation type="submission" date="2025-08" db="UniProtKB">
        <authorList>
            <consortium name="Ensembl"/>
        </authorList>
    </citation>
    <scope>IDENTIFICATION</scope>
</reference>
<dbReference type="GO" id="GO:0003676">
    <property type="term" value="F:nucleic acid binding"/>
    <property type="evidence" value="ECO:0007669"/>
    <property type="project" value="InterPro"/>
</dbReference>
<reference evidence="1" key="3">
    <citation type="submission" date="2025-09" db="UniProtKB">
        <authorList>
            <consortium name="Ensembl"/>
        </authorList>
    </citation>
    <scope>IDENTIFICATION</scope>
</reference>
<proteinExistence type="predicted"/>
<dbReference type="Ensembl" id="ENSAPLT00020001079.1">
    <property type="protein sequence ID" value="ENSAPLP00020001019.1"/>
    <property type="gene ID" value="ENSAPLG00020000758.1"/>
</dbReference>
<dbReference type="InterPro" id="IPR035979">
    <property type="entry name" value="RBD_domain_sf"/>
</dbReference>
<dbReference type="Proteomes" id="UP000694400">
    <property type="component" value="Chromosome 9"/>
</dbReference>